<proteinExistence type="predicted"/>
<dbReference type="GO" id="GO:0042073">
    <property type="term" value="P:intraciliary transport"/>
    <property type="evidence" value="ECO:0007669"/>
    <property type="project" value="InterPro"/>
</dbReference>
<name>A0A8S1CDT6_9INSE</name>
<feature type="compositionally biased region" description="Basic and acidic residues" evidence="2">
    <location>
        <begin position="372"/>
        <end position="384"/>
    </location>
</feature>
<organism evidence="3 4">
    <name type="scientific">Cloeon dipterum</name>
    <dbReference type="NCBI Taxonomy" id="197152"/>
    <lineage>
        <taxon>Eukaryota</taxon>
        <taxon>Metazoa</taxon>
        <taxon>Ecdysozoa</taxon>
        <taxon>Arthropoda</taxon>
        <taxon>Hexapoda</taxon>
        <taxon>Insecta</taxon>
        <taxon>Pterygota</taxon>
        <taxon>Palaeoptera</taxon>
        <taxon>Ephemeroptera</taxon>
        <taxon>Pisciforma</taxon>
        <taxon>Baetidae</taxon>
        <taxon>Cloeon</taxon>
    </lineage>
</organism>
<feature type="compositionally biased region" description="Basic and acidic residues" evidence="2">
    <location>
        <begin position="53"/>
        <end position="67"/>
    </location>
</feature>
<feature type="compositionally biased region" description="Basic and acidic residues" evidence="2">
    <location>
        <begin position="111"/>
        <end position="128"/>
    </location>
</feature>
<dbReference type="PANTHER" id="PTHR16022">
    <property type="entry name" value="WD REPEAT DOMAIN 60"/>
    <property type="match status" value="1"/>
</dbReference>
<dbReference type="GO" id="GO:0005868">
    <property type="term" value="C:cytoplasmic dynein complex"/>
    <property type="evidence" value="ECO:0007669"/>
    <property type="project" value="InterPro"/>
</dbReference>
<evidence type="ECO:0000256" key="2">
    <source>
        <dbReference type="SAM" id="MobiDB-lite"/>
    </source>
</evidence>
<dbReference type="InterPro" id="IPR036322">
    <property type="entry name" value="WD40_repeat_dom_sf"/>
</dbReference>
<protein>
    <recommendedName>
        <fullName evidence="5">WD repeat-containing protein 60</fullName>
    </recommendedName>
</protein>
<dbReference type="AlphaFoldDB" id="A0A8S1CDT6"/>
<sequence>MADKKVVATRVKRTGESKRVESVERVKGTSSKAQEQAAKPRASRKQTDVGGAPRKEPVLSKFPKDTATRPAAKGLSSKVKVGQAVASPKNLMASQGGLKEGSKVTRTKTVSRREKELDDKKAKHESRSLSRAKPLVRERMRTRTISPREEQASPKSLRIKEPKDEKDDYEDETFEDYESDFEEDEEEETSGASSTQDEQQPQQSEHKPREMVSLPEPPAKPISALSRSNDQKRTKVARRESRGESPVEETRPRGLGEEENGVASEMKAIAPVIGEKATIAKKAALSKSFPQQQQEQKRQLKENNNAGQSGQQAAVSAAPLPEDRDNQAPIHTLATQQIKMLKMMRLDVVSCGAVDISPTTLATTKQNNAKSASDETKSSCEEKWTQHPAMQNDEEVGGGSSSAAEQQVEVSEKVAAALKRASDKVELSELLREKSHFFERAVENVGLGGEVRNLAKEGTKFAARSGAINSRPPKMLHFAEPARLISVHAWQEGDESAGELLFVWTILADTEHPFYVLGCRGRVTCICVPSTAPSLVLAGTQDGTVCLWDLQEPASNHSTMLLGSQTLVVRSSAFTTALLKSSHVFAVRGLCSVAGGEQVASVDQEGEMAVWSVVWASGGHPDSVERGCHLVRGAQRNLRAELADGESAEVTDVVSSAERLLVAFDTALVVAFSPLSSVGRIKKYPPTRGPILGETMLAINPRLKNTFAVLDGFGDVSVFDAKHSRPLWRLAAHAAILSWASSGLLLLHADRTRLSLWSPPTVTGEQTATHLASCQLHSKVDQVTASISTDNVVLTTCDGELVSISIRRDLSAASARK</sequence>
<dbReference type="GO" id="GO:0005929">
    <property type="term" value="C:cilium"/>
    <property type="evidence" value="ECO:0007669"/>
    <property type="project" value="GOC"/>
</dbReference>
<dbReference type="EMBL" id="CADEPI010000024">
    <property type="protein sequence ID" value="CAB3366298.1"/>
    <property type="molecule type" value="Genomic_DNA"/>
</dbReference>
<feature type="region of interest" description="Disordered" evidence="2">
    <location>
        <begin position="364"/>
        <end position="384"/>
    </location>
</feature>
<reference evidence="3 4" key="1">
    <citation type="submission" date="2020-04" db="EMBL/GenBank/DDBJ databases">
        <authorList>
            <person name="Alioto T."/>
            <person name="Alioto T."/>
            <person name="Gomez Garrido J."/>
        </authorList>
    </citation>
    <scope>NUCLEOTIDE SEQUENCE [LARGE SCALE GENOMIC DNA]</scope>
</reference>
<dbReference type="PANTHER" id="PTHR16022:SF0">
    <property type="entry name" value="CYTOPLASMIC DYNEIN 2 INTERMEDIATE CHAIN 1"/>
    <property type="match status" value="1"/>
</dbReference>
<dbReference type="PROSITE" id="PS50082">
    <property type="entry name" value="WD_REPEATS_2"/>
    <property type="match status" value="1"/>
</dbReference>
<dbReference type="InterPro" id="IPR015943">
    <property type="entry name" value="WD40/YVTN_repeat-like_dom_sf"/>
</dbReference>
<dbReference type="OrthoDB" id="2162425at2759"/>
<feature type="compositionally biased region" description="Low complexity" evidence="2">
    <location>
        <begin position="302"/>
        <end position="318"/>
    </location>
</feature>
<dbReference type="GO" id="GO:0045503">
    <property type="term" value="F:dynein light chain binding"/>
    <property type="evidence" value="ECO:0007669"/>
    <property type="project" value="InterPro"/>
</dbReference>
<feature type="region of interest" description="Disordered" evidence="2">
    <location>
        <begin position="284"/>
        <end position="326"/>
    </location>
</feature>
<dbReference type="InterPro" id="IPR042505">
    <property type="entry name" value="DYNC2I1"/>
</dbReference>
<evidence type="ECO:0000313" key="4">
    <source>
        <dbReference type="Proteomes" id="UP000494165"/>
    </source>
</evidence>
<dbReference type="SUPFAM" id="SSF50978">
    <property type="entry name" value="WD40 repeat-like"/>
    <property type="match status" value="1"/>
</dbReference>
<dbReference type="Gene3D" id="2.130.10.10">
    <property type="entry name" value="YVTN repeat-like/Quinoprotein amine dehydrogenase"/>
    <property type="match status" value="1"/>
</dbReference>
<dbReference type="SMART" id="SM00320">
    <property type="entry name" value="WD40"/>
    <property type="match status" value="2"/>
</dbReference>
<keyword evidence="4" id="KW-1185">Reference proteome</keyword>
<feature type="region of interest" description="Disordered" evidence="2">
    <location>
        <begin position="1"/>
        <end position="265"/>
    </location>
</feature>
<feature type="compositionally biased region" description="Basic and acidic residues" evidence="2">
    <location>
        <begin position="13"/>
        <end position="27"/>
    </location>
</feature>
<feature type="compositionally biased region" description="Basic and acidic residues" evidence="2">
    <location>
        <begin position="135"/>
        <end position="166"/>
    </location>
</feature>
<dbReference type="Proteomes" id="UP000494165">
    <property type="component" value="Unassembled WGS sequence"/>
</dbReference>
<comment type="caution">
    <text evidence="3">The sequence shown here is derived from an EMBL/GenBank/DDBJ whole genome shotgun (WGS) entry which is preliminary data.</text>
</comment>
<feature type="compositionally biased region" description="Basic and acidic residues" evidence="2">
    <location>
        <begin position="229"/>
        <end position="256"/>
    </location>
</feature>
<gene>
    <name evidence="3" type="ORF">CLODIP_2_CD01534</name>
</gene>
<dbReference type="GO" id="GO:0045504">
    <property type="term" value="F:dynein heavy chain binding"/>
    <property type="evidence" value="ECO:0007669"/>
    <property type="project" value="InterPro"/>
</dbReference>
<evidence type="ECO:0000256" key="1">
    <source>
        <dbReference type="PROSITE-ProRule" id="PRU00221"/>
    </source>
</evidence>
<feature type="compositionally biased region" description="Acidic residues" evidence="2">
    <location>
        <begin position="167"/>
        <end position="189"/>
    </location>
</feature>
<feature type="repeat" description="WD" evidence="1">
    <location>
        <begin position="534"/>
        <end position="558"/>
    </location>
</feature>
<evidence type="ECO:0000313" key="3">
    <source>
        <dbReference type="EMBL" id="CAB3366298.1"/>
    </source>
</evidence>
<dbReference type="InterPro" id="IPR001680">
    <property type="entry name" value="WD40_rpt"/>
</dbReference>
<feature type="compositionally biased region" description="Polar residues" evidence="2">
    <location>
        <begin position="191"/>
        <end position="203"/>
    </location>
</feature>
<accession>A0A8S1CDT6</accession>
<keyword evidence="1" id="KW-0853">WD repeat</keyword>
<evidence type="ECO:0008006" key="5">
    <source>
        <dbReference type="Google" id="ProtNLM"/>
    </source>
</evidence>